<feature type="region of interest" description="Disordered" evidence="1">
    <location>
        <begin position="413"/>
        <end position="489"/>
    </location>
</feature>
<keyword evidence="2" id="KW-0472">Membrane</keyword>
<dbReference type="GO" id="GO:0042834">
    <property type="term" value="F:peptidoglycan binding"/>
    <property type="evidence" value="ECO:0007669"/>
    <property type="project" value="InterPro"/>
</dbReference>
<dbReference type="PANTHER" id="PTHR35894">
    <property type="entry name" value="GENERAL SECRETION PATHWAY PROTEIN A-RELATED"/>
    <property type="match status" value="1"/>
</dbReference>
<feature type="domain" description="ORC1/DEAH AAA+ ATPase" evidence="3">
    <location>
        <begin position="50"/>
        <end position="170"/>
    </location>
</feature>
<dbReference type="RefSeq" id="WP_155449530.1">
    <property type="nucleotide sequence ID" value="NZ_WNKT01000011.1"/>
</dbReference>
<accession>A0A6N8E9K1</accession>
<dbReference type="InterPro" id="IPR027417">
    <property type="entry name" value="P-loop_NTPase"/>
</dbReference>
<dbReference type="OrthoDB" id="6189127at2"/>
<dbReference type="PANTHER" id="PTHR35894:SF1">
    <property type="entry name" value="PHOSPHORIBULOKINASE _ URIDINE KINASE FAMILY"/>
    <property type="match status" value="1"/>
</dbReference>
<protein>
    <submittedName>
        <fullName evidence="4">Sporulation protein</fullName>
    </submittedName>
</protein>
<organism evidence="4 5">
    <name type="scientific">Allochromatium palmeri</name>
    <dbReference type="NCBI Taxonomy" id="231048"/>
    <lineage>
        <taxon>Bacteria</taxon>
        <taxon>Pseudomonadati</taxon>
        <taxon>Pseudomonadota</taxon>
        <taxon>Gammaproteobacteria</taxon>
        <taxon>Chromatiales</taxon>
        <taxon>Chromatiaceae</taxon>
        <taxon>Allochromatium</taxon>
    </lineage>
</organism>
<gene>
    <name evidence="4" type="ORF">GJ668_07545</name>
</gene>
<dbReference type="Pfam" id="PF13401">
    <property type="entry name" value="AAA_22"/>
    <property type="match status" value="1"/>
</dbReference>
<feature type="region of interest" description="Disordered" evidence="1">
    <location>
        <begin position="263"/>
        <end position="293"/>
    </location>
</feature>
<dbReference type="InterPro" id="IPR036680">
    <property type="entry name" value="SPOR-like_sf"/>
</dbReference>
<sequence>MSLDPDCLARLKLRQAPFDTATSEDFLYSDPLLESLSETAARALAAPGAVVVLAGPDGSGRSIQLMRLLGALDGQYELIAFRGRPNIPFDAVDVTIRAHLRAGGFDNPNRSVADLLAERTRSRAQLILAIDDAHLLGGEGLVKLVRLRATVLEAGGQGLRLILVGDPSLSRGRLPLPDLLDDSQVVRLNLRPFNLEQAGAYLRHRLRVAGLEDPDSLLSRGDIAVLQGSAKGLPTALNAQANAWLARRCKSLDGGLKSSLGGRAAGSSLPPVVSPEPVHATASQVESLPDLEEESFAPSEEFLDLEPDTYEPSGLPPKEPQLSDFLVGEEVPTALAQSEFEQILQRVRQHQPWEATTPEPKAASREEIKATAPKPTLPYWNRPWFIPVVLVVVLLAIAAPVVWQLMIDAKPSASLERTTSPPVSRTAESESPPVAPDVDPASTPSESVAVAEVPPSPDVDEPPNTPDEERPSANAVPQPEAEAEAEAPKDVWSEDYEWLMRQDRERFTIQLVAARDLQTARSVLDPHDLEGLHYLQTRSYVIAVLGSFPSRTQAARELPGLPGPVRDNGPWIRTIGSIRESLP</sequence>
<evidence type="ECO:0000313" key="5">
    <source>
        <dbReference type="Proteomes" id="UP000434044"/>
    </source>
</evidence>
<evidence type="ECO:0000313" key="4">
    <source>
        <dbReference type="EMBL" id="MTW20952.1"/>
    </source>
</evidence>
<feature type="compositionally biased region" description="Low complexity" evidence="1">
    <location>
        <begin position="263"/>
        <end position="278"/>
    </location>
</feature>
<dbReference type="SUPFAM" id="SSF52540">
    <property type="entry name" value="P-loop containing nucleoside triphosphate hydrolases"/>
    <property type="match status" value="1"/>
</dbReference>
<dbReference type="Proteomes" id="UP000434044">
    <property type="component" value="Unassembled WGS sequence"/>
</dbReference>
<feature type="transmembrane region" description="Helical" evidence="2">
    <location>
        <begin position="384"/>
        <end position="407"/>
    </location>
</feature>
<keyword evidence="2" id="KW-1133">Transmembrane helix</keyword>
<dbReference type="InterPro" id="IPR049945">
    <property type="entry name" value="AAA_22"/>
</dbReference>
<dbReference type="GO" id="GO:0016887">
    <property type="term" value="F:ATP hydrolysis activity"/>
    <property type="evidence" value="ECO:0007669"/>
    <property type="project" value="InterPro"/>
</dbReference>
<keyword evidence="2" id="KW-0812">Transmembrane</keyword>
<evidence type="ECO:0000259" key="3">
    <source>
        <dbReference type="Pfam" id="PF13401"/>
    </source>
</evidence>
<feature type="compositionally biased region" description="Low complexity" evidence="1">
    <location>
        <begin position="444"/>
        <end position="453"/>
    </location>
</feature>
<reference evidence="4 5" key="1">
    <citation type="submission" date="2019-11" db="EMBL/GenBank/DDBJ databases">
        <title>Whole-genome sequence of the anaerobic purple sulfur bacterium Allochromatium palmeri DSM 15591.</title>
        <authorList>
            <person name="Kyndt J.A."/>
            <person name="Meyer T.E."/>
        </authorList>
    </citation>
    <scope>NUCLEOTIDE SEQUENCE [LARGE SCALE GENOMIC DNA]</scope>
    <source>
        <strain evidence="4 5">DSM 15591</strain>
    </source>
</reference>
<keyword evidence="5" id="KW-1185">Reference proteome</keyword>
<dbReference type="Gene3D" id="3.30.70.1070">
    <property type="entry name" value="Sporulation related repeat"/>
    <property type="match status" value="1"/>
</dbReference>
<proteinExistence type="predicted"/>
<evidence type="ECO:0000256" key="1">
    <source>
        <dbReference type="SAM" id="MobiDB-lite"/>
    </source>
</evidence>
<comment type="caution">
    <text evidence="4">The sequence shown here is derived from an EMBL/GenBank/DDBJ whole genome shotgun (WGS) entry which is preliminary data.</text>
</comment>
<dbReference type="AlphaFoldDB" id="A0A6N8E9K1"/>
<name>A0A6N8E9K1_9GAMM</name>
<dbReference type="EMBL" id="WNKT01000011">
    <property type="protein sequence ID" value="MTW20952.1"/>
    <property type="molecule type" value="Genomic_DNA"/>
</dbReference>
<dbReference type="InterPro" id="IPR052026">
    <property type="entry name" value="ExeA_AAA_ATPase_DNA-bind"/>
</dbReference>
<evidence type="ECO:0000256" key="2">
    <source>
        <dbReference type="SAM" id="Phobius"/>
    </source>
</evidence>